<feature type="region of interest" description="Disordered" evidence="1">
    <location>
        <begin position="78"/>
        <end position="106"/>
    </location>
</feature>
<dbReference type="VEuPathDB" id="FungiDB:BLGHR1_13142"/>
<evidence type="ECO:0000256" key="1">
    <source>
        <dbReference type="SAM" id="MobiDB-lite"/>
    </source>
</evidence>
<protein>
    <recommendedName>
        <fullName evidence="4">Urease accessory protein UreD</fullName>
    </recommendedName>
</protein>
<proteinExistence type="predicted"/>
<dbReference type="PANTHER" id="PTHR40644:SF1">
    <property type="entry name" value="UPF0653 PROTEIN C607.02C"/>
    <property type="match status" value="1"/>
</dbReference>
<feature type="region of interest" description="Disordered" evidence="1">
    <location>
        <begin position="141"/>
        <end position="160"/>
    </location>
</feature>
<dbReference type="Proteomes" id="UP000275772">
    <property type="component" value="Unassembled WGS sequence"/>
</dbReference>
<feature type="compositionally biased region" description="Polar residues" evidence="1">
    <location>
        <begin position="194"/>
        <end position="204"/>
    </location>
</feature>
<feature type="region of interest" description="Disordered" evidence="1">
    <location>
        <begin position="1"/>
        <end position="65"/>
    </location>
</feature>
<feature type="region of interest" description="Disordered" evidence="1">
    <location>
        <begin position="183"/>
        <end position="256"/>
    </location>
</feature>
<gene>
    <name evidence="2" type="ORF">BLGHR1_13142</name>
</gene>
<accession>A0A383UPW0</accession>
<dbReference type="AlphaFoldDB" id="A0A383UPW0"/>
<evidence type="ECO:0008006" key="4">
    <source>
        <dbReference type="Google" id="ProtNLM"/>
    </source>
</evidence>
<feature type="compositionally biased region" description="Basic and acidic residues" evidence="1">
    <location>
        <begin position="223"/>
        <end position="248"/>
    </location>
</feature>
<feature type="compositionally biased region" description="Basic residues" evidence="1">
    <location>
        <begin position="213"/>
        <end position="222"/>
    </location>
</feature>
<evidence type="ECO:0000313" key="3">
    <source>
        <dbReference type="Proteomes" id="UP000275772"/>
    </source>
</evidence>
<evidence type="ECO:0000313" key="2">
    <source>
        <dbReference type="EMBL" id="SZF02363.1"/>
    </source>
</evidence>
<feature type="compositionally biased region" description="Basic residues" evidence="1">
    <location>
        <begin position="48"/>
        <end position="57"/>
    </location>
</feature>
<dbReference type="PANTHER" id="PTHR40644">
    <property type="entry name" value="UPF0653 PROTEIN C607.02C"/>
    <property type="match status" value="1"/>
</dbReference>
<reference evidence="2 3" key="1">
    <citation type="submission" date="2017-11" db="EMBL/GenBank/DDBJ databases">
        <authorList>
            <person name="Kracher B."/>
        </authorList>
    </citation>
    <scope>NUCLEOTIDE SEQUENCE [LARGE SCALE GENOMIC DNA]</scope>
    <source>
        <strain evidence="2 3">RACE1</strain>
    </source>
</reference>
<feature type="compositionally biased region" description="Basic and acidic residues" evidence="1">
    <location>
        <begin position="183"/>
        <end position="193"/>
    </location>
</feature>
<sequence>MPHKHKRREEVDKSLTDLPPTLFADPLPAYNPTRGKATTTSAVDKSRKTGKKRKRNHNNQDDTPKLFVSLLEFQKGKKLPLGLDDGSRTKKTAKASSQGKAKPDCKVTTSSEVPVIRSGEKLSEFSARVDAALPVSGLINNSAKRANDPLGLKTKRTRMEKRMHKMYDEWRVEEAKRKEMRQEAAELIEEKESSVNGQMNMKSYVSTSATSAKVKKTKRKKLQREASDSDEDPWAKIKRDRGEKKPGLHDLVQAPPAISIIPKEKFQARVTSSNVENVPRGSGSLRRRELLGEMRRNVLEGYRSIPPQI</sequence>
<organism evidence="2 3">
    <name type="scientific">Blumeria hordei</name>
    <name type="common">Barley powdery mildew</name>
    <name type="synonym">Blumeria graminis f. sp. hordei</name>
    <dbReference type="NCBI Taxonomy" id="2867405"/>
    <lineage>
        <taxon>Eukaryota</taxon>
        <taxon>Fungi</taxon>
        <taxon>Dikarya</taxon>
        <taxon>Ascomycota</taxon>
        <taxon>Pezizomycotina</taxon>
        <taxon>Leotiomycetes</taxon>
        <taxon>Erysiphales</taxon>
        <taxon>Erysiphaceae</taxon>
        <taxon>Blumeria</taxon>
    </lineage>
</organism>
<dbReference type="EMBL" id="UNSH01000042">
    <property type="protein sequence ID" value="SZF02363.1"/>
    <property type="molecule type" value="Genomic_DNA"/>
</dbReference>
<name>A0A383UPW0_BLUHO</name>